<evidence type="ECO:0000256" key="6">
    <source>
        <dbReference type="ARBA" id="ARBA00023136"/>
    </source>
</evidence>
<dbReference type="RefSeq" id="WP_068513391.1">
    <property type="nucleotide sequence ID" value="NZ_AP014945.1"/>
</dbReference>
<evidence type="ECO:0000256" key="3">
    <source>
        <dbReference type="ARBA" id="ARBA00022448"/>
    </source>
</evidence>
<reference evidence="9 10" key="1">
    <citation type="journal article" date="2016" name="Int. J. Syst. Evol. Microbiol.">
        <title>Caldimicrobium thiodismutans sp. nov., a sulfur-disproportionating bacterium isolated from a hot spring, and emended description of the genus Caldimicrobium.</title>
        <authorList>
            <person name="Kojima H."/>
            <person name="Umezawa K."/>
            <person name="Fukui M."/>
        </authorList>
    </citation>
    <scope>NUCLEOTIDE SEQUENCE [LARGE SCALE GENOMIC DNA]</scope>
    <source>
        <strain evidence="9 10">TF1</strain>
    </source>
</reference>
<dbReference type="KEGG" id="cthi:THC_0701"/>
<dbReference type="Gene3D" id="1.20.1600.10">
    <property type="entry name" value="Outer membrane efflux proteins (OEP)"/>
    <property type="match status" value="1"/>
</dbReference>
<dbReference type="PATRIC" id="fig|1653476.3.peg.723"/>
<keyword evidence="8" id="KW-0175">Coiled coil</keyword>
<comment type="subcellular location">
    <subcellularLocation>
        <location evidence="1">Cell outer membrane</location>
    </subcellularLocation>
</comment>
<dbReference type="GO" id="GO:0015562">
    <property type="term" value="F:efflux transmembrane transporter activity"/>
    <property type="evidence" value="ECO:0007669"/>
    <property type="project" value="InterPro"/>
</dbReference>
<keyword evidence="6" id="KW-0472">Membrane</keyword>
<keyword evidence="10" id="KW-1185">Reference proteome</keyword>
<dbReference type="OrthoDB" id="367883at2"/>
<dbReference type="Pfam" id="PF02321">
    <property type="entry name" value="OEP"/>
    <property type="match status" value="2"/>
</dbReference>
<keyword evidence="3" id="KW-0813">Transport</keyword>
<sequence>MAKTLRFLFIFIFFQLIFSANTFAKKILTLNEAVSLAIKANPQISAALKQKEEFFFQKNIIRAEFFPKFYLGYTYQRTDSGKNKPSYDTHLFGPTLSWNIFSGFSTYFAFKEALYYLASQDENIRSKILDIALSTIKSYLSYFNEKALLESALADLEDAKIILKLAQKRYEVGLSPYADVLDAEARLKEAEFNVTNYKYSAEIAKARLLILMNQDLTQIEDYELMPLQESELTLDPLAVYINKALKLRPELLSKEKDILAQQSKIKSVKGEYLPSVDLFANYYRVDNKFFPDSDSQFLAGIKITLPLFTGFSTVSKLQKERATLEKKNFEKRELELNIQQEVFSNYKLFQTAKDNLEAAKALLSKLEEDYRLVQKKYENGLASIVDLTTVMARLSQARAQVGVSRTNLILNYFNLIKSSGEVPGL</sequence>
<dbReference type="InterPro" id="IPR003423">
    <property type="entry name" value="OMP_efflux"/>
</dbReference>
<comment type="similarity">
    <text evidence="2">Belongs to the outer membrane factor (OMF) (TC 1.B.17) family.</text>
</comment>
<dbReference type="PANTHER" id="PTHR30026">
    <property type="entry name" value="OUTER MEMBRANE PROTEIN TOLC"/>
    <property type="match status" value="1"/>
</dbReference>
<evidence type="ECO:0000256" key="7">
    <source>
        <dbReference type="ARBA" id="ARBA00023237"/>
    </source>
</evidence>
<protein>
    <recommendedName>
        <fullName evidence="11">TolC family protein</fullName>
    </recommendedName>
</protein>
<evidence type="ECO:0008006" key="11">
    <source>
        <dbReference type="Google" id="ProtNLM"/>
    </source>
</evidence>
<gene>
    <name evidence="9" type="ORF">THC_0701</name>
</gene>
<dbReference type="InterPro" id="IPR051906">
    <property type="entry name" value="TolC-like"/>
</dbReference>
<organism evidence="9 10">
    <name type="scientific">Caldimicrobium thiodismutans</name>
    <dbReference type="NCBI Taxonomy" id="1653476"/>
    <lineage>
        <taxon>Bacteria</taxon>
        <taxon>Pseudomonadati</taxon>
        <taxon>Thermodesulfobacteriota</taxon>
        <taxon>Thermodesulfobacteria</taxon>
        <taxon>Thermodesulfobacteriales</taxon>
        <taxon>Thermodesulfobacteriaceae</taxon>
        <taxon>Caldimicrobium</taxon>
    </lineage>
</organism>
<evidence type="ECO:0000256" key="8">
    <source>
        <dbReference type="SAM" id="Coils"/>
    </source>
</evidence>
<dbReference type="EMBL" id="AP014945">
    <property type="protein sequence ID" value="BAU23093.1"/>
    <property type="molecule type" value="Genomic_DNA"/>
</dbReference>
<keyword evidence="4" id="KW-1134">Transmembrane beta strand</keyword>
<evidence type="ECO:0000313" key="9">
    <source>
        <dbReference type="EMBL" id="BAU23093.1"/>
    </source>
</evidence>
<keyword evidence="5" id="KW-0812">Transmembrane</keyword>
<feature type="coiled-coil region" evidence="8">
    <location>
        <begin position="314"/>
        <end position="376"/>
    </location>
</feature>
<dbReference type="PANTHER" id="PTHR30026:SF20">
    <property type="entry name" value="OUTER MEMBRANE PROTEIN TOLC"/>
    <property type="match status" value="1"/>
</dbReference>
<dbReference type="STRING" id="1653476.THC_0701"/>
<name>A0A0U5BWR1_9BACT</name>
<dbReference type="SUPFAM" id="SSF56954">
    <property type="entry name" value="Outer membrane efflux proteins (OEP)"/>
    <property type="match status" value="1"/>
</dbReference>
<evidence type="ECO:0000256" key="1">
    <source>
        <dbReference type="ARBA" id="ARBA00004442"/>
    </source>
</evidence>
<dbReference type="AlphaFoldDB" id="A0A0U5BWR1"/>
<proteinExistence type="inferred from homology"/>
<dbReference type="GO" id="GO:1990281">
    <property type="term" value="C:efflux pump complex"/>
    <property type="evidence" value="ECO:0007669"/>
    <property type="project" value="TreeGrafter"/>
</dbReference>
<accession>A0A0U5BWR1</accession>
<evidence type="ECO:0000256" key="2">
    <source>
        <dbReference type="ARBA" id="ARBA00007613"/>
    </source>
</evidence>
<evidence type="ECO:0000256" key="5">
    <source>
        <dbReference type="ARBA" id="ARBA00022692"/>
    </source>
</evidence>
<dbReference type="GO" id="GO:0015288">
    <property type="term" value="F:porin activity"/>
    <property type="evidence" value="ECO:0007669"/>
    <property type="project" value="TreeGrafter"/>
</dbReference>
<evidence type="ECO:0000256" key="4">
    <source>
        <dbReference type="ARBA" id="ARBA00022452"/>
    </source>
</evidence>
<reference evidence="10" key="2">
    <citation type="journal article" date="2016" name="Int. J. Syst. Evol. Microbiol.">
        <title>Caldimicrobium thiodismutans sp. nov., a sulfur-disproportionating bacterium isolated from a hot spring.</title>
        <authorList>
            <person name="Kojima H."/>
            <person name="Umezawa K."/>
            <person name="Fukui M."/>
        </authorList>
    </citation>
    <scope>NUCLEOTIDE SEQUENCE [LARGE SCALE GENOMIC DNA]</scope>
    <source>
        <strain evidence="10">TF1</strain>
    </source>
</reference>
<evidence type="ECO:0000313" key="10">
    <source>
        <dbReference type="Proteomes" id="UP000068196"/>
    </source>
</evidence>
<dbReference type="Proteomes" id="UP000068196">
    <property type="component" value="Chromosome"/>
</dbReference>
<dbReference type="GO" id="GO:0009279">
    <property type="term" value="C:cell outer membrane"/>
    <property type="evidence" value="ECO:0007669"/>
    <property type="project" value="UniProtKB-SubCell"/>
</dbReference>
<keyword evidence="7" id="KW-0998">Cell outer membrane</keyword>